<dbReference type="InterPro" id="IPR002925">
    <property type="entry name" value="Dienelactn_hydro"/>
</dbReference>
<dbReference type="Pfam" id="PF01738">
    <property type="entry name" value="DLH"/>
    <property type="match status" value="1"/>
</dbReference>
<evidence type="ECO:0000313" key="2">
    <source>
        <dbReference type="EMBL" id="KAH6685490.1"/>
    </source>
</evidence>
<dbReference type="Gene3D" id="3.40.50.1820">
    <property type="entry name" value="alpha/beta hydrolase"/>
    <property type="match status" value="1"/>
</dbReference>
<accession>A0A9P9ABF3</accession>
<organism evidence="2 3">
    <name type="scientific">Plectosphaerella plurivora</name>
    <dbReference type="NCBI Taxonomy" id="936078"/>
    <lineage>
        <taxon>Eukaryota</taxon>
        <taxon>Fungi</taxon>
        <taxon>Dikarya</taxon>
        <taxon>Ascomycota</taxon>
        <taxon>Pezizomycotina</taxon>
        <taxon>Sordariomycetes</taxon>
        <taxon>Hypocreomycetidae</taxon>
        <taxon>Glomerellales</taxon>
        <taxon>Plectosphaerellaceae</taxon>
        <taxon>Plectosphaerella</taxon>
    </lineage>
</organism>
<dbReference type="EMBL" id="JAGSXJ010000015">
    <property type="protein sequence ID" value="KAH6685490.1"/>
    <property type="molecule type" value="Genomic_DNA"/>
</dbReference>
<dbReference type="Proteomes" id="UP000770015">
    <property type="component" value="Unassembled WGS sequence"/>
</dbReference>
<feature type="domain" description="Dienelactone hydrolase" evidence="1">
    <location>
        <begin position="27"/>
        <end position="275"/>
    </location>
</feature>
<evidence type="ECO:0000313" key="3">
    <source>
        <dbReference type="Proteomes" id="UP000770015"/>
    </source>
</evidence>
<reference evidence="2" key="1">
    <citation type="journal article" date="2021" name="Nat. Commun.">
        <title>Genetic determinants of endophytism in the Arabidopsis root mycobiome.</title>
        <authorList>
            <person name="Mesny F."/>
            <person name="Miyauchi S."/>
            <person name="Thiergart T."/>
            <person name="Pickel B."/>
            <person name="Atanasova L."/>
            <person name="Karlsson M."/>
            <person name="Huettel B."/>
            <person name="Barry K.W."/>
            <person name="Haridas S."/>
            <person name="Chen C."/>
            <person name="Bauer D."/>
            <person name="Andreopoulos W."/>
            <person name="Pangilinan J."/>
            <person name="LaButti K."/>
            <person name="Riley R."/>
            <person name="Lipzen A."/>
            <person name="Clum A."/>
            <person name="Drula E."/>
            <person name="Henrissat B."/>
            <person name="Kohler A."/>
            <person name="Grigoriev I.V."/>
            <person name="Martin F.M."/>
            <person name="Hacquard S."/>
        </authorList>
    </citation>
    <scope>NUCLEOTIDE SEQUENCE</scope>
    <source>
        <strain evidence="2">MPI-SDFR-AT-0117</strain>
    </source>
</reference>
<dbReference type="SUPFAM" id="SSF53474">
    <property type="entry name" value="alpha/beta-Hydrolases"/>
    <property type="match status" value="1"/>
</dbReference>
<gene>
    <name evidence="2" type="ORF">F5X68DRAFT_241718</name>
</gene>
<keyword evidence="2" id="KW-0378">Hydrolase</keyword>
<dbReference type="OrthoDB" id="17560at2759"/>
<proteinExistence type="predicted"/>
<dbReference type="GO" id="GO:0016787">
    <property type="term" value="F:hydrolase activity"/>
    <property type="evidence" value="ECO:0007669"/>
    <property type="project" value="UniProtKB-KW"/>
</dbReference>
<keyword evidence="3" id="KW-1185">Reference proteome</keyword>
<evidence type="ECO:0000259" key="1">
    <source>
        <dbReference type="Pfam" id="PF01738"/>
    </source>
</evidence>
<dbReference type="PANTHER" id="PTHR17630">
    <property type="entry name" value="DIENELACTONE HYDROLASE"/>
    <property type="match status" value="1"/>
</dbReference>
<protein>
    <submittedName>
        <fullName evidence="2">Alpha/Beta hydrolase protein</fullName>
    </submittedName>
</protein>
<dbReference type="AlphaFoldDB" id="A0A9P9ABF3"/>
<sequence>MPCADCFKGHDHPGPYEGEIETLHGLDVYVAKPRLTQSERKSVIVVLSDMFGWDTTNLRRLSDICAERTGCVVYVPDFMHGTSAPASMKPVLDQIANEGGLWGWMRKPWLILKIVWTIVPFMMRNSPEKRFPGVLQFIDKLRCSQERESKLGVVGFCWGGYGVTQLAHGGLARNGRTLIDAAYTAHPSELKVPEHIVGIKLPYSMIVGDVDFALSLNDAKQSAEILEKNANVPSEIVIIPGAKHGFAVRYDPDNKAEIEMADQAEDQMVRWFAHHLN</sequence>
<dbReference type="InterPro" id="IPR029058">
    <property type="entry name" value="AB_hydrolase_fold"/>
</dbReference>
<dbReference type="PANTHER" id="PTHR17630:SF105">
    <property type="entry name" value="DIENELACTONE HYDROLASE FAMILY PROTEIN (AFU_ORTHOLOGUE AFUA_4G08790)"/>
    <property type="match status" value="1"/>
</dbReference>
<comment type="caution">
    <text evidence="2">The sequence shown here is derived from an EMBL/GenBank/DDBJ whole genome shotgun (WGS) entry which is preliminary data.</text>
</comment>
<name>A0A9P9ABF3_9PEZI</name>